<dbReference type="InterPro" id="IPR003593">
    <property type="entry name" value="AAA+_ATPase"/>
</dbReference>
<dbReference type="PANTHER" id="PTHR24220">
    <property type="entry name" value="IMPORT ATP-BINDING PROTEIN"/>
    <property type="match status" value="1"/>
</dbReference>
<keyword evidence="5" id="KW-1185">Reference proteome</keyword>
<dbReference type="RefSeq" id="WP_226749078.1">
    <property type="nucleotide sequence ID" value="NZ_JAJATZ010000009.1"/>
</dbReference>
<dbReference type="GO" id="GO:0005524">
    <property type="term" value="F:ATP binding"/>
    <property type="evidence" value="ECO:0007669"/>
    <property type="project" value="UniProtKB-KW"/>
</dbReference>
<feature type="domain" description="ABC transporter" evidence="3">
    <location>
        <begin position="12"/>
        <end position="259"/>
    </location>
</feature>
<accession>A0ABS8BXZ1</accession>
<dbReference type="InterPro" id="IPR027417">
    <property type="entry name" value="P-loop_NTPase"/>
</dbReference>
<protein>
    <submittedName>
        <fullName evidence="4">ATP-binding cassette domain-containing protein</fullName>
    </submittedName>
</protein>
<dbReference type="Pfam" id="PF00005">
    <property type="entry name" value="ABC_tran"/>
    <property type="match status" value="1"/>
</dbReference>
<dbReference type="SMART" id="SM00382">
    <property type="entry name" value="AAA"/>
    <property type="match status" value="1"/>
</dbReference>
<name>A0ABS8BXZ1_9RHOB</name>
<organism evidence="4 5">
    <name type="scientific">Loktanella gaetbuli</name>
    <dbReference type="NCBI Taxonomy" id="2881335"/>
    <lineage>
        <taxon>Bacteria</taxon>
        <taxon>Pseudomonadati</taxon>
        <taxon>Pseudomonadota</taxon>
        <taxon>Alphaproteobacteria</taxon>
        <taxon>Rhodobacterales</taxon>
        <taxon>Roseobacteraceae</taxon>
        <taxon>Loktanella</taxon>
    </lineage>
</organism>
<sequence>MAGCMTDWGCTVTDLDFARGRAGSGTQFRIRCDGRLDIRYGGGNTNRVPVMGPSGAGKSTLMHLISATTLPQSPEARIAWTFPDGAQLDWGHRGPSPDMLGRLRRRYFGFAFQTPHVPEFMTITEALTFALENRGHSRAQARDAAQRSLNSAFDGDAQKVARIAASFPGQLSGGERQRTSLLMALVQDPVVLFADEPTGSLDGETRRTIMAMLTDWLTPERMLIWVTHHDSDPADTGAPRRLVVADGSVRWDNTAGVMA</sequence>
<dbReference type="EMBL" id="JAJATZ010000009">
    <property type="protein sequence ID" value="MCB5200593.1"/>
    <property type="molecule type" value="Genomic_DNA"/>
</dbReference>
<proteinExistence type="predicted"/>
<evidence type="ECO:0000313" key="5">
    <source>
        <dbReference type="Proteomes" id="UP001138961"/>
    </source>
</evidence>
<reference evidence="4" key="1">
    <citation type="submission" date="2021-10" db="EMBL/GenBank/DDBJ databases">
        <title>Loktanella gaetbuli sp. nov., isolated from a tidal flat.</title>
        <authorList>
            <person name="Park S."/>
            <person name="Yoon J.-H."/>
        </authorList>
    </citation>
    <scope>NUCLEOTIDE SEQUENCE</scope>
    <source>
        <strain evidence="4">TSTF-M6</strain>
    </source>
</reference>
<keyword evidence="1" id="KW-0547">Nucleotide-binding</keyword>
<evidence type="ECO:0000313" key="4">
    <source>
        <dbReference type="EMBL" id="MCB5200593.1"/>
    </source>
</evidence>
<comment type="caution">
    <text evidence="4">The sequence shown here is derived from an EMBL/GenBank/DDBJ whole genome shotgun (WGS) entry which is preliminary data.</text>
</comment>
<dbReference type="Proteomes" id="UP001138961">
    <property type="component" value="Unassembled WGS sequence"/>
</dbReference>
<evidence type="ECO:0000259" key="3">
    <source>
        <dbReference type="PROSITE" id="PS50893"/>
    </source>
</evidence>
<keyword evidence="2 4" id="KW-0067">ATP-binding</keyword>
<dbReference type="Gene3D" id="3.40.50.300">
    <property type="entry name" value="P-loop containing nucleotide triphosphate hydrolases"/>
    <property type="match status" value="1"/>
</dbReference>
<evidence type="ECO:0000256" key="1">
    <source>
        <dbReference type="ARBA" id="ARBA00022741"/>
    </source>
</evidence>
<dbReference type="SUPFAM" id="SSF52540">
    <property type="entry name" value="P-loop containing nucleoside triphosphate hydrolases"/>
    <property type="match status" value="1"/>
</dbReference>
<dbReference type="PROSITE" id="PS50893">
    <property type="entry name" value="ABC_TRANSPORTER_2"/>
    <property type="match status" value="1"/>
</dbReference>
<evidence type="ECO:0000256" key="2">
    <source>
        <dbReference type="ARBA" id="ARBA00022840"/>
    </source>
</evidence>
<dbReference type="InterPro" id="IPR015854">
    <property type="entry name" value="ABC_transpr_LolD-like"/>
</dbReference>
<gene>
    <name evidence="4" type="ORF">LGQ03_15230</name>
</gene>
<dbReference type="InterPro" id="IPR003439">
    <property type="entry name" value="ABC_transporter-like_ATP-bd"/>
</dbReference>